<dbReference type="EMBL" id="CP080034">
    <property type="protein sequence ID" value="QYC11854.1"/>
    <property type="molecule type" value="Genomic_DNA"/>
</dbReference>
<dbReference type="GeneID" id="94375178"/>
<keyword evidence="6" id="KW-1185">Reference proteome</keyword>
<dbReference type="RefSeq" id="WP_219354362.1">
    <property type="nucleotide sequence ID" value="NZ_CP080034.1"/>
</dbReference>
<dbReference type="Proteomes" id="UP000824334">
    <property type="component" value="Chromosome"/>
</dbReference>
<evidence type="ECO:0000313" key="6">
    <source>
        <dbReference type="Proteomes" id="UP000824334"/>
    </source>
</evidence>
<evidence type="ECO:0000256" key="1">
    <source>
        <dbReference type="ARBA" id="ARBA00008361"/>
    </source>
</evidence>
<protein>
    <submittedName>
        <fullName evidence="5">Methyltransferase domain-containing protein</fullName>
    </submittedName>
</protein>
<dbReference type="PANTHER" id="PTHR44942">
    <property type="entry name" value="METHYLTRANSF_11 DOMAIN-CONTAINING PROTEIN"/>
    <property type="match status" value="1"/>
</dbReference>
<dbReference type="InterPro" id="IPR051052">
    <property type="entry name" value="Diverse_substrate_MTase"/>
</dbReference>
<keyword evidence="3" id="KW-0808">Transferase</keyword>
<accession>A0ABX8TLF5</accession>
<reference evidence="5 6" key="1">
    <citation type="submission" date="2021-07" db="EMBL/GenBank/DDBJ databases">
        <title>Isolation and characterization of bacteria from a gold mining with a capacity of golden bioaccumulation.</title>
        <authorList>
            <person name="Yang X.J."/>
        </authorList>
    </citation>
    <scope>NUCLEOTIDE SEQUENCE [LARGE SCALE GENOMIC DNA]</scope>
    <source>
        <strain evidence="5 6">Au29</strain>
    </source>
</reference>
<keyword evidence="2 5" id="KW-0489">Methyltransferase</keyword>
<organism evidence="5 6">
    <name type="scientific">Brevundimonas nasdae</name>
    <dbReference type="NCBI Taxonomy" id="172043"/>
    <lineage>
        <taxon>Bacteria</taxon>
        <taxon>Pseudomonadati</taxon>
        <taxon>Pseudomonadota</taxon>
        <taxon>Alphaproteobacteria</taxon>
        <taxon>Caulobacterales</taxon>
        <taxon>Caulobacteraceae</taxon>
        <taxon>Brevundimonas</taxon>
    </lineage>
</organism>
<evidence type="ECO:0000313" key="5">
    <source>
        <dbReference type="EMBL" id="QYC11854.1"/>
    </source>
</evidence>
<evidence type="ECO:0000256" key="3">
    <source>
        <dbReference type="ARBA" id="ARBA00022679"/>
    </source>
</evidence>
<gene>
    <name evidence="5" type="ORF">KWG56_07865</name>
</gene>
<dbReference type="GO" id="GO:0032259">
    <property type="term" value="P:methylation"/>
    <property type="evidence" value="ECO:0007669"/>
    <property type="project" value="UniProtKB-KW"/>
</dbReference>
<proteinExistence type="inferred from homology"/>
<dbReference type="Pfam" id="PF08241">
    <property type="entry name" value="Methyltransf_11"/>
    <property type="match status" value="1"/>
</dbReference>
<name>A0ABX8TLF5_9CAUL</name>
<dbReference type="PANTHER" id="PTHR44942:SF4">
    <property type="entry name" value="METHYLTRANSFERASE TYPE 11 DOMAIN-CONTAINING PROTEIN"/>
    <property type="match status" value="1"/>
</dbReference>
<dbReference type="CDD" id="cd02440">
    <property type="entry name" value="AdoMet_MTases"/>
    <property type="match status" value="1"/>
</dbReference>
<evidence type="ECO:0000256" key="2">
    <source>
        <dbReference type="ARBA" id="ARBA00022603"/>
    </source>
</evidence>
<sequence length="253" mass="27343">MSVHDSATKGYAVGAETYVRGRPGYPPEASEWLRDVVGLAPGRRVLDVGSGTGKFLPLLRASGADLIALEPVAAMRRQLSQANPDVEVLAGAADSIPLPNASVDAVVCAQAFHWFATKEALAEMRRVLKPGGVLGLIWNVRDETVPWVAALSDITDALNADTPRYRTGEWRSVFPADGLRELGERHAVNSHVGPADQVVVARTLSVSFIAALPQEQQQKAEQQVRDLIARTPELQTPEVAFPYRTVMIAFAKT</sequence>
<comment type="similarity">
    <text evidence="1">Belongs to the methyltransferase superfamily.</text>
</comment>
<dbReference type="GO" id="GO:0008168">
    <property type="term" value="F:methyltransferase activity"/>
    <property type="evidence" value="ECO:0007669"/>
    <property type="project" value="UniProtKB-KW"/>
</dbReference>
<feature type="domain" description="Methyltransferase type 11" evidence="4">
    <location>
        <begin position="46"/>
        <end position="134"/>
    </location>
</feature>
<evidence type="ECO:0000259" key="4">
    <source>
        <dbReference type="Pfam" id="PF08241"/>
    </source>
</evidence>
<dbReference type="InterPro" id="IPR013216">
    <property type="entry name" value="Methyltransf_11"/>
</dbReference>